<evidence type="ECO:0008006" key="2">
    <source>
        <dbReference type="Google" id="ProtNLM"/>
    </source>
</evidence>
<sequence length="178" mass="20136">MQGIFSFVRAGKATTGGVRPAQKVRPTLRDFQRQKLYRFEEHLPMKHPFNVALSLAGCTELARRYNPEIDVRDGRGRRHAGASYQDNLITLPRWSRQTVIVLHEVAHTLVDDTLYPHHGAEFVGLFIGLLAREGLGTVESNSQAARQARLKLDPIWIARSRVPALRQISEQIDLLAHL</sequence>
<proteinExistence type="predicted"/>
<name>A0A381Y9D9_9ZZZZ</name>
<gene>
    <name evidence="1" type="ORF">METZ01_LOCUS126459</name>
</gene>
<protein>
    <recommendedName>
        <fullName evidence="2">Metallopeptidase domain-containing protein</fullName>
    </recommendedName>
</protein>
<dbReference type="AlphaFoldDB" id="A0A381Y9D9"/>
<organism evidence="1">
    <name type="scientific">marine metagenome</name>
    <dbReference type="NCBI Taxonomy" id="408172"/>
    <lineage>
        <taxon>unclassified sequences</taxon>
        <taxon>metagenomes</taxon>
        <taxon>ecological metagenomes</taxon>
    </lineage>
</organism>
<dbReference type="EMBL" id="UINC01017684">
    <property type="protein sequence ID" value="SVA73605.1"/>
    <property type="molecule type" value="Genomic_DNA"/>
</dbReference>
<accession>A0A381Y9D9</accession>
<reference evidence="1" key="1">
    <citation type="submission" date="2018-05" db="EMBL/GenBank/DDBJ databases">
        <authorList>
            <person name="Lanie J.A."/>
            <person name="Ng W.-L."/>
            <person name="Kazmierczak K.M."/>
            <person name="Andrzejewski T.M."/>
            <person name="Davidsen T.M."/>
            <person name="Wayne K.J."/>
            <person name="Tettelin H."/>
            <person name="Glass J.I."/>
            <person name="Rusch D."/>
            <person name="Podicherti R."/>
            <person name="Tsui H.-C.T."/>
            <person name="Winkler M.E."/>
        </authorList>
    </citation>
    <scope>NUCLEOTIDE SEQUENCE</scope>
</reference>
<evidence type="ECO:0000313" key="1">
    <source>
        <dbReference type="EMBL" id="SVA73605.1"/>
    </source>
</evidence>